<reference evidence="1" key="1">
    <citation type="submission" date="2022-10" db="EMBL/GenBank/DDBJ databases">
        <title>Adaptive evolution leads to modifications in subtelomeric GC content in a zoonotic Cryptosporidium species.</title>
        <authorList>
            <person name="Li J."/>
            <person name="Feng Y."/>
            <person name="Xiao L."/>
        </authorList>
    </citation>
    <scope>NUCLEOTIDE SEQUENCE</scope>
    <source>
        <strain evidence="1">33844</strain>
    </source>
</reference>
<dbReference type="EMBL" id="JAPCXC010000056">
    <property type="protein sequence ID" value="KAJ1607638.1"/>
    <property type="molecule type" value="Genomic_DNA"/>
</dbReference>
<organism evidence="1">
    <name type="scientific">Cryptosporidium canis</name>
    <dbReference type="NCBI Taxonomy" id="195482"/>
    <lineage>
        <taxon>Eukaryota</taxon>
        <taxon>Sar</taxon>
        <taxon>Alveolata</taxon>
        <taxon>Apicomplexa</taxon>
        <taxon>Conoidasida</taxon>
        <taxon>Coccidia</taxon>
        <taxon>Eucoccidiorida</taxon>
        <taxon>Eimeriorina</taxon>
        <taxon>Cryptosporidiidae</taxon>
        <taxon>Cryptosporidium</taxon>
    </lineage>
</organism>
<dbReference type="OrthoDB" id="342893at2759"/>
<evidence type="ECO:0000313" key="1">
    <source>
        <dbReference type="EMBL" id="KAJ1607638.1"/>
    </source>
</evidence>
<comment type="caution">
    <text evidence="1">The sequence shown here is derived from an EMBL/GenBank/DDBJ whole genome shotgun (WGS) entry which is preliminary data.</text>
</comment>
<dbReference type="SUPFAM" id="SSF48371">
    <property type="entry name" value="ARM repeat"/>
    <property type="match status" value="1"/>
</dbReference>
<dbReference type="InterPro" id="IPR011989">
    <property type="entry name" value="ARM-like"/>
</dbReference>
<dbReference type="AlphaFoldDB" id="A0A9D5HYB5"/>
<sequence length="445" mass="51515">MDWPSIIQISHFARCGFVERLKDPHIVCPVIVGLLTRYSSNYEYPDHVNNHTKNEKKIRICLLHILATYARIFYFDTVQILSNQSFICSINSIFEIAIDENHKDKTSETEILLSLIVFHLIEREQPMLCRVANKSGLLDRLIQIFNKPNDECLTVRIKSAVLRTIIRLIRISSKAASSSWIKLKKQVIDSIFSDDISMRIWGLKYVLTVIKMIEVNSKEGLALECIQPLQLCPSIFVLMYDECVPVRQQSILTICRIIISHENEKECTQLVYMGVIGLLLDVLKQNELMNYTNHIAIPVLISLNKLVKHSEKWAFILINSKGIDTILSYLKYPAENIIIAVILLLFNVSNHSSFHTNKVLEFKTLHKLHRIKEIVNSNEFTRIIGKVIYSLIMMCTEYEILHSFIMNSGDSQIIENESIQIHLKLIQKSFTKLQKFMDSNVKMKY</sequence>
<protein>
    <submittedName>
        <fullName evidence="1">Uncharacterized protein</fullName>
    </submittedName>
</protein>
<dbReference type="Proteomes" id="UP001067231">
    <property type="component" value="Unassembled WGS sequence"/>
</dbReference>
<dbReference type="Gene3D" id="1.25.10.10">
    <property type="entry name" value="Leucine-rich Repeat Variant"/>
    <property type="match status" value="1"/>
</dbReference>
<proteinExistence type="predicted"/>
<gene>
    <name evidence="1" type="ORF">OJ253_2219</name>
</gene>
<dbReference type="InterPro" id="IPR016024">
    <property type="entry name" value="ARM-type_fold"/>
</dbReference>
<accession>A0A9D5HYB5</accession>
<name>A0A9D5HYB5_9CRYT</name>